<dbReference type="GO" id="GO:0007200">
    <property type="term" value="P:phospholipase C-activating G protein-coupled receptor signaling pathway"/>
    <property type="evidence" value="ECO:0007669"/>
    <property type="project" value="InterPro"/>
</dbReference>
<dbReference type="InterPro" id="IPR001611">
    <property type="entry name" value="Leu-rich_rpt"/>
</dbReference>
<evidence type="ECO:0000313" key="4">
    <source>
        <dbReference type="EMBL" id="KAH0810655.1"/>
    </source>
</evidence>
<dbReference type="InterPro" id="IPR032675">
    <property type="entry name" value="LRR_dom_sf"/>
</dbReference>
<evidence type="ECO:0000256" key="2">
    <source>
        <dbReference type="ARBA" id="ARBA00022737"/>
    </source>
</evidence>
<dbReference type="GO" id="GO:0031681">
    <property type="term" value="F:G-protein beta-subunit binding"/>
    <property type="evidence" value="ECO:0007669"/>
    <property type="project" value="InterPro"/>
</dbReference>
<dbReference type="AlphaFoldDB" id="A0A8J6H2M3"/>
<accession>A0A8J6H2M3</accession>
<dbReference type="InterPro" id="IPR003591">
    <property type="entry name" value="Leu-rich_rpt_typical-subtyp"/>
</dbReference>
<name>A0A8J6H2M3_TENMO</name>
<dbReference type="Proteomes" id="UP000719412">
    <property type="component" value="Unassembled WGS sequence"/>
</dbReference>
<comment type="caution">
    <text evidence="4">The sequence shown here is derived from an EMBL/GenBank/DDBJ whole genome shotgun (WGS) entry which is preliminary data.</text>
</comment>
<protein>
    <submittedName>
        <fullName evidence="4">Uncharacterized protein</fullName>
    </submittedName>
</protein>
<dbReference type="EMBL" id="JABDTM020027358">
    <property type="protein sequence ID" value="KAH0810655.1"/>
    <property type="molecule type" value="Genomic_DNA"/>
</dbReference>
<feature type="signal peptide" evidence="3">
    <location>
        <begin position="1"/>
        <end position="17"/>
    </location>
</feature>
<reference evidence="4" key="1">
    <citation type="journal article" date="2020" name="J Insects Food Feed">
        <title>The yellow mealworm (Tenebrio molitor) genome: a resource for the emerging insects as food and feed industry.</title>
        <authorList>
            <person name="Eriksson T."/>
            <person name="Andere A."/>
            <person name="Kelstrup H."/>
            <person name="Emery V."/>
            <person name="Picard C."/>
        </authorList>
    </citation>
    <scope>NUCLEOTIDE SEQUENCE</scope>
    <source>
        <strain evidence="4">Stoneville</strain>
        <tissue evidence="4">Whole head</tissue>
    </source>
</reference>
<dbReference type="PANTHER" id="PTHR15936:SF2">
    <property type="entry name" value="GUANINE NUCLEOTIDE-BINDING PROTEIN G(I)_G(S)_G(O) SUBUNIT GAMMA-13"/>
    <property type="match status" value="1"/>
</dbReference>
<dbReference type="GO" id="GO:0005834">
    <property type="term" value="C:heterotrimeric G-protein complex"/>
    <property type="evidence" value="ECO:0007669"/>
    <property type="project" value="InterPro"/>
</dbReference>
<keyword evidence="2" id="KW-0677">Repeat</keyword>
<organism evidence="4 5">
    <name type="scientific">Tenebrio molitor</name>
    <name type="common">Yellow mealworm beetle</name>
    <dbReference type="NCBI Taxonomy" id="7067"/>
    <lineage>
        <taxon>Eukaryota</taxon>
        <taxon>Metazoa</taxon>
        <taxon>Ecdysozoa</taxon>
        <taxon>Arthropoda</taxon>
        <taxon>Hexapoda</taxon>
        <taxon>Insecta</taxon>
        <taxon>Pterygota</taxon>
        <taxon>Neoptera</taxon>
        <taxon>Endopterygota</taxon>
        <taxon>Coleoptera</taxon>
        <taxon>Polyphaga</taxon>
        <taxon>Cucujiformia</taxon>
        <taxon>Tenebrionidae</taxon>
        <taxon>Tenebrio</taxon>
    </lineage>
</organism>
<proteinExistence type="predicted"/>
<dbReference type="SUPFAM" id="SSF52058">
    <property type="entry name" value="L domain-like"/>
    <property type="match status" value="2"/>
</dbReference>
<dbReference type="GO" id="GO:0050909">
    <property type="term" value="P:sensory perception of taste"/>
    <property type="evidence" value="ECO:0007669"/>
    <property type="project" value="InterPro"/>
</dbReference>
<dbReference type="Gene3D" id="3.80.10.10">
    <property type="entry name" value="Ribonuclease Inhibitor"/>
    <property type="match status" value="4"/>
</dbReference>
<dbReference type="Pfam" id="PF13855">
    <property type="entry name" value="LRR_8"/>
    <property type="match status" value="2"/>
</dbReference>
<gene>
    <name evidence="4" type="ORF">GEV33_012137</name>
</gene>
<evidence type="ECO:0000256" key="1">
    <source>
        <dbReference type="ARBA" id="ARBA00022614"/>
    </source>
</evidence>
<keyword evidence="5" id="KW-1185">Reference proteome</keyword>
<dbReference type="SMART" id="SM00369">
    <property type="entry name" value="LRR_TYP"/>
    <property type="match status" value="8"/>
</dbReference>
<reference evidence="4" key="2">
    <citation type="submission" date="2021-08" db="EMBL/GenBank/DDBJ databases">
        <authorList>
            <person name="Eriksson T."/>
        </authorList>
    </citation>
    <scope>NUCLEOTIDE SEQUENCE</scope>
    <source>
        <strain evidence="4">Stoneville</strain>
        <tissue evidence="4">Whole head</tissue>
    </source>
</reference>
<keyword evidence="3" id="KW-0732">Signal</keyword>
<evidence type="ECO:0000256" key="3">
    <source>
        <dbReference type="SAM" id="SignalP"/>
    </source>
</evidence>
<dbReference type="PANTHER" id="PTHR15936">
    <property type="entry name" value="GUANINE NUCLEOTIDE-BINDING PROTEIN G I /G S /G O GAMMA-13 SUBUNIT"/>
    <property type="match status" value="1"/>
</dbReference>
<dbReference type="InterPro" id="IPR039227">
    <property type="entry name" value="GNG13"/>
</dbReference>
<dbReference type="PROSITE" id="PS51450">
    <property type="entry name" value="LRR"/>
    <property type="match status" value="1"/>
</dbReference>
<sequence length="732" mass="84239">MFSRLWFLLCLSSSVILEQNFQCDQIKISSMEYMTMTRNNSVEHKTDKIVTTTTDTKTITVISTGHNRVLCNKMFEAFFNVDSLGIFATSVVEIETKFLQGQNLDDGLYINQGKIKTIRKQTFVDLPIRELRLTANKIATIEEQAFVNLSRLERISLGQNQLTQLDPRSFVGLPNLRDFYASTNKITQLQKNIFQFMKTKNISIDLGFNRIETVNREVFGELAAETSLREFVAFNGTDNLQVNKRTITSTSNSAWIDINLKDNTALCNRMFDDLHHPNSLTLLVTNIIKIELEFLEGKRLVDSPQIRNGQIEAMVENFQVRVLGVCRIVTMEGENFANVSRLESLDLSRNNLIQLVHQSFVGSTQLPKLSGEQLKLLNIFYISPDFFGEKLGSKFLDVRQDPFKDTLDTWFIQNNNSLKYSICSHRFRNAGTDQVEYSNVSDNFGIFKMRTGSIVKAGDNETVEVNLRTNTILCSKDFDKFRSLEYILINATNVVEIETNFYKRHNFHNLEITSLILSGNKITTIEEEAFVNLSRLKIIFLDRNQLKELNPKSFVGLPQLDEFRAGGNEISKLQKSVFEFLEIRKSFIDLSSNCIETVDKGVFDGSNATNVILFLEFNRIRFFPPEIFQHHRFVRVDRYNSSISKISPKYFEIDFNLTFLNLDCNPLDEETLQAFSNWRTENNVVGMWFPCSSGHRSGCLEIGDFRIQSVVEKFPVERKYLGKKTSLFLKKI</sequence>
<feature type="chain" id="PRO_5035218070" evidence="3">
    <location>
        <begin position="18"/>
        <end position="732"/>
    </location>
</feature>
<evidence type="ECO:0000313" key="5">
    <source>
        <dbReference type="Proteomes" id="UP000719412"/>
    </source>
</evidence>
<keyword evidence="1" id="KW-0433">Leucine-rich repeat</keyword>